<dbReference type="RefSeq" id="WP_165301810.1">
    <property type="nucleotide sequence ID" value="NZ_JAAKZZ010000403.1"/>
</dbReference>
<dbReference type="EMBL" id="JAAKZZ010000403">
    <property type="protein sequence ID" value="NGO72124.1"/>
    <property type="molecule type" value="Genomic_DNA"/>
</dbReference>
<dbReference type="GO" id="GO:0008483">
    <property type="term" value="F:transaminase activity"/>
    <property type="evidence" value="ECO:0007669"/>
    <property type="project" value="UniProtKB-KW"/>
</dbReference>
<evidence type="ECO:0000256" key="4">
    <source>
        <dbReference type="ARBA" id="ARBA00022898"/>
    </source>
</evidence>
<keyword evidence="5 7" id="KW-0456">Lyase</keyword>
<dbReference type="InterPro" id="IPR015422">
    <property type="entry name" value="PyrdxlP-dep_Trfase_small"/>
</dbReference>
<evidence type="ECO:0000256" key="2">
    <source>
        <dbReference type="ARBA" id="ARBA00009533"/>
    </source>
</evidence>
<evidence type="ECO:0000313" key="8">
    <source>
        <dbReference type="EMBL" id="NGO72124.1"/>
    </source>
</evidence>
<sequence length="493" mass="53581">MPDETGQAPYRPGELALPTADMRNAGHRAIDLVVERLRSVRHTAPHATADPAALKALLDEPLPEDGRDLTEVIEQVTQQALPLGIRFDHPRCLAFIPTTGNFPAALADLLAAAYLSVPGAWLVGSGPTRIELTALSWLCELLGLPETWGGLFVSGGSVANLTALAAARDHHLAGDLTDARLYCSTQAHPSIARAAHLLGLDRSQLTSLPPDTGHRLDPRLLSARLTQDRAAGLRPFAVVATLGTTSTGAIDPLTELADICRDHRLWLHIDGAHGAAYAATARGHHLRPALRRADSLVIDPHKWLFQPYETGCVLVRDPALLKNTFRMERHHLDTGYLRPSRARGDEINLDDYGPQQSRGLRALKLWLSLKTFGATAFRRAIDHGLDLAEHAADRITAHRELRLVTPPGVGILTFAYEPPGPEPDLAAMDRLQYEVSEAVCASGQAVILTTRVHGRTTLRMCTINPATTSVDIDTTLDLVVQTGRACRIRTRSR</sequence>
<evidence type="ECO:0000256" key="6">
    <source>
        <dbReference type="PIRSR" id="PIRSR602129-50"/>
    </source>
</evidence>
<dbReference type="Proteomes" id="UP000477722">
    <property type="component" value="Unassembled WGS sequence"/>
</dbReference>
<comment type="caution">
    <text evidence="8">The sequence shown here is derived from an EMBL/GenBank/DDBJ whole genome shotgun (WGS) entry which is preliminary data.</text>
</comment>
<proteinExistence type="inferred from homology"/>
<dbReference type="PANTHER" id="PTHR11999">
    <property type="entry name" value="GROUP II PYRIDOXAL-5-PHOSPHATE DECARBOXYLASE"/>
    <property type="match status" value="1"/>
</dbReference>
<dbReference type="GO" id="GO:0004058">
    <property type="term" value="F:aromatic-L-amino-acid decarboxylase activity"/>
    <property type="evidence" value="ECO:0007669"/>
    <property type="project" value="UniProtKB-ARBA"/>
</dbReference>
<name>A0A6G4X5V5_9ACTN</name>
<dbReference type="PANTHER" id="PTHR11999:SF70">
    <property type="entry name" value="MIP05841P"/>
    <property type="match status" value="1"/>
</dbReference>
<dbReference type="InterPro" id="IPR010977">
    <property type="entry name" value="Aromatic_deC"/>
</dbReference>
<evidence type="ECO:0000256" key="7">
    <source>
        <dbReference type="RuleBase" id="RU000382"/>
    </source>
</evidence>
<evidence type="ECO:0000256" key="1">
    <source>
        <dbReference type="ARBA" id="ARBA00001933"/>
    </source>
</evidence>
<dbReference type="GO" id="GO:0006520">
    <property type="term" value="P:amino acid metabolic process"/>
    <property type="evidence" value="ECO:0007669"/>
    <property type="project" value="InterPro"/>
</dbReference>
<accession>A0A6G4X5V5</accession>
<keyword evidence="9" id="KW-1185">Reference proteome</keyword>
<dbReference type="InterPro" id="IPR002129">
    <property type="entry name" value="PyrdxlP-dep_de-COase"/>
</dbReference>
<dbReference type="Gene3D" id="3.90.1150.10">
    <property type="entry name" value="Aspartate Aminotransferase, domain 1"/>
    <property type="match status" value="1"/>
</dbReference>
<dbReference type="GO" id="GO:0019752">
    <property type="term" value="P:carboxylic acid metabolic process"/>
    <property type="evidence" value="ECO:0007669"/>
    <property type="project" value="InterPro"/>
</dbReference>
<dbReference type="SUPFAM" id="SSF53383">
    <property type="entry name" value="PLP-dependent transferases"/>
    <property type="match status" value="1"/>
</dbReference>
<evidence type="ECO:0000256" key="5">
    <source>
        <dbReference type="ARBA" id="ARBA00023239"/>
    </source>
</evidence>
<keyword evidence="8" id="KW-0032">Aminotransferase</keyword>
<gene>
    <name evidence="8" type="ORF">G5C65_28005</name>
</gene>
<feature type="modified residue" description="N6-(pyridoxal phosphate)lysine" evidence="6">
    <location>
        <position position="302"/>
    </location>
</feature>
<dbReference type="Gene3D" id="3.40.640.10">
    <property type="entry name" value="Type I PLP-dependent aspartate aminotransferase-like (Major domain)"/>
    <property type="match status" value="1"/>
</dbReference>
<organism evidence="8 9">
    <name type="scientific">Streptomyces boncukensis</name>
    <dbReference type="NCBI Taxonomy" id="2711219"/>
    <lineage>
        <taxon>Bacteria</taxon>
        <taxon>Bacillati</taxon>
        <taxon>Actinomycetota</taxon>
        <taxon>Actinomycetes</taxon>
        <taxon>Kitasatosporales</taxon>
        <taxon>Streptomycetaceae</taxon>
        <taxon>Streptomyces</taxon>
    </lineage>
</organism>
<evidence type="ECO:0000313" key="9">
    <source>
        <dbReference type="Proteomes" id="UP000477722"/>
    </source>
</evidence>
<dbReference type="InterPro" id="IPR015424">
    <property type="entry name" value="PyrdxlP-dep_Trfase"/>
</dbReference>
<keyword evidence="8" id="KW-0808">Transferase</keyword>
<dbReference type="Pfam" id="PF00282">
    <property type="entry name" value="Pyridoxal_deC"/>
    <property type="match status" value="1"/>
</dbReference>
<dbReference type="InterPro" id="IPR015421">
    <property type="entry name" value="PyrdxlP-dep_Trfase_major"/>
</dbReference>
<keyword evidence="3" id="KW-0210">Decarboxylase</keyword>
<dbReference type="AlphaFoldDB" id="A0A6G4X5V5"/>
<dbReference type="Gene3D" id="1.20.1340.10">
    <property type="entry name" value="dopa decarboxylase, N-terminal domain"/>
    <property type="match status" value="1"/>
</dbReference>
<comment type="cofactor">
    <cofactor evidence="1 6 7">
        <name>pyridoxal 5'-phosphate</name>
        <dbReference type="ChEBI" id="CHEBI:597326"/>
    </cofactor>
</comment>
<protein>
    <submittedName>
        <fullName evidence="8">Aminotransferase class V-fold PLP-dependent enzyme</fullName>
    </submittedName>
</protein>
<reference evidence="8 9" key="1">
    <citation type="submission" date="2020-02" db="EMBL/GenBank/DDBJ databases">
        <title>Whole-genome analyses of novel actinobacteria.</title>
        <authorList>
            <person name="Sahin N."/>
            <person name="Tatar D."/>
        </authorList>
    </citation>
    <scope>NUCLEOTIDE SEQUENCE [LARGE SCALE GENOMIC DNA]</scope>
    <source>
        <strain evidence="8 9">SB3404</strain>
    </source>
</reference>
<evidence type="ECO:0000256" key="3">
    <source>
        <dbReference type="ARBA" id="ARBA00022793"/>
    </source>
</evidence>
<dbReference type="GO" id="GO:0030170">
    <property type="term" value="F:pyridoxal phosphate binding"/>
    <property type="evidence" value="ECO:0007669"/>
    <property type="project" value="InterPro"/>
</dbReference>
<dbReference type="PRINTS" id="PR00800">
    <property type="entry name" value="YHDCRBOXLASE"/>
</dbReference>
<comment type="similarity">
    <text evidence="2 7">Belongs to the group II decarboxylase family.</text>
</comment>
<keyword evidence="4 6" id="KW-0663">Pyridoxal phosphate</keyword>